<dbReference type="SUPFAM" id="SSF53850">
    <property type="entry name" value="Periplasmic binding protein-like II"/>
    <property type="match status" value="1"/>
</dbReference>
<evidence type="ECO:0000313" key="3">
    <source>
        <dbReference type="EMBL" id="GGA59022.1"/>
    </source>
</evidence>
<dbReference type="PIRSF" id="PIRSF017082">
    <property type="entry name" value="YflP"/>
    <property type="match status" value="1"/>
</dbReference>
<comment type="caution">
    <text evidence="3">The sequence shown here is derived from an EMBL/GenBank/DDBJ whole genome shotgun (WGS) entry which is preliminary data.</text>
</comment>
<dbReference type="InterPro" id="IPR005064">
    <property type="entry name" value="BUG"/>
</dbReference>
<protein>
    <submittedName>
        <fullName evidence="3">ABC transporter substrate-binding protein</fullName>
    </submittedName>
</protein>
<keyword evidence="2" id="KW-0732">Signal</keyword>
<organism evidence="3 4">
    <name type="scientific">Nitratireductor aestuarii</name>
    <dbReference type="NCBI Taxonomy" id="1735103"/>
    <lineage>
        <taxon>Bacteria</taxon>
        <taxon>Pseudomonadati</taxon>
        <taxon>Pseudomonadota</taxon>
        <taxon>Alphaproteobacteria</taxon>
        <taxon>Hyphomicrobiales</taxon>
        <taxon>Phyllobacteriaceae</taxon>
        <taxon>Nitratireductor</taxon>
    </lineage>
</organism>
<reference evidence="3" key="2">
    <citation type="submission" date="2020-09" db="EMBL/GenBank/DDBJ databases">
        <authorList>
            <person name="Sun Q."/>
            <person name="Zhou Y."/>
        </authorList>
    </citation>
    <scope>NUCLEOTIDE SEQUENCE</scope>
    <source>
        <strain evidence="3">CGMCC 1.15320</strain>
    </source>
</reference>
<dbReference type="CDD" id="cd07012">
    <property type="entry name" value="PBP2_Bug_TTT"/>
    <property type="match status" value="1"/>
</dbReference>
<accession>A0A916RJG7</accession>
<dbReference type="EMBL" id="BMIF01000002">
    <property type="protein sequence ID" value="GGA59022.1"/>
    <property type="molecule type" value="Genomic_DNA"/>
</dbReference>
<dbReference type="AlphaFoldDB" id="A0A916RJG7"/>
<evidence type="ECO:0000256" key="1">
    <source>
        <dbReference type="ARBA" id="ARBA00006987"/>
    </source>
</evidence>
<name>A0A916RJG7_9HYPH</name>
<dbReference type="RefSeq" id="WP_244630224.1">
    <property type="nucleotide sequence ID" value="NZ_BMIF01000002.1"/>
</dbReference>
<comment type="similarity">
    <text evidence="1">Belongs to the UPF0065 (bug) family.</text>
</comment>
<keyword evidence="4" id="KW-1185">Reference proteome</keyword>
<dbReference type="Proteomes" id="UP000636264">
    <property type="component" value="Unassembled WGS sequence"/>
</dbReference>
<dbReference type="InterPro" id="IPR042100">
    <property type="entry name" value="Bug_dom1"/>
</dbReference>
<sequence>MKSTLKMAMATALLGSAIGLASPALADFPEKPVEMTILFGGSAQTVGQILADGMSKALGSPVVAVSRPGGGGAIGYSHVNGTDADGYSIVWNSNSISTVHYQGNIPFDYKAFAPIARIGSEVPVLAVSTKSGWTDLKSMAEAAKAKGQPLKVGVSGLGSFTHLAAAALFDKLGVKVVYIPYGEGRAPAELLAGRVDAAIQWPGQFIPHVQNNTIAMLCSTGMEKIAIEIDVPTCHEAGATDLNVTMWRGLAAPAGTPDDVIAKLQDAAKATVEDEAFANAARNLGFEPGFLPAAEFGELIASDDAVISELMTTLGLKNK</sequence>
<reference evidence="3" key="1">
    <citation type="journal article" date="2014" name="Int. J. Syst. Evol. Microbiol.">
        <title>Complete genome sequence of Corynebacterium casei LMG S-19264T (=DSM 44701T), isolated from a smear-ripened cheese.</title>
        <authorList>
            <consortium name="US DOE Joint Genome Institute (JGI-PGF)"/>
            <person name="Walter F."/>
            <person name="Albersmeier A."/>
            <person name="Kalinowski J."/>
            <person name="Ruckert C."/>
        </authorList>
    </citation>
    <scope>NUCLEOTIDE SEQUENCE</scope>
    <source>
        <strain evidence="3">CGMCC 1.15320</strain>
    </source>
</reference>
<dbReference type="PANTHER" id="PTHR42928">
    <property type="entry name" value="TRICARBOXYLATE-BINDING PROTEIN"/>
    <property type="match status" value="1"/>
</dbReference>
<feature type="chain" id="PRO_5038077288" evidence="2">
    <location>
        <begin position="27"/>
        <end position="319"/>
    </location>
</feature>
<evidence type="ECO:0000256" key="2">
    <source>
        <dbReference type="SAM" id="SignalP"/>
    </source>
</evidence>
<proteinExistence type="inferred from homology"/>
<evidence type="ECO:0000313" key="4">
    <source>
        <dbReference type="Proteomes" id="UP000636264"/>
    </source>
</evidence>
<feature type="signal peptide" evidence="2">
    <location>
        <begin position="1"/>
        <end position="26"/>
    </location>
</feature>
<dbReference type="Gene3D" id="3.40.190.150">
    <property type="entry name" value="Bordetella uptake gene, domain 1"/>
    <property type="match status" value="1"/>
</dbReference>
<gene>
    <name evidence="3" type="ORF">GCM10011385_10900</name>
</gene>
<dbReference type="Gene3D" id="3.40.190.10">
    <property type="entry name" value="Periplasmic binding protein-like II"/>
    <property type="match status" value="1"/>
</dbReference>
<dbReference type="PANTHER" id="PTHR42928:SF5">
    <property type="entry name" value="BLR1237 PROTEIN"/>
    <property type="match status" value="1"/>
</dbReference>
<dbReference type="Pfam" id="PF03401">
    <property type="entry name" value="TctC"/>
    <property type="match status" value="1"/>
</dbReference>